<protein>
    <submittedName>
        <fullName evidence="2">DUF4440 domain-containing protein</fullName>
    </submittedName>
</protein>
<dbReference type="EMBL" id="JBFOHL010000005">
    <property type="protein sequence ID" value="MEW9623955.1"/>
    <property type="molecule type" value="Genomic_DNA"/>
</dbReference>
<evidence type="ECO:0000313" key="3">
    <source>
        <dbReference type="Proteomes" id="UP001556170"/>
    </source>
</evidence>
<evidence type="ECO:0000259" key="1">
    <source>
        <dbReference type="Pfam" id="PF14534"/>
    </source>
</evidence>
<dbReference type="SUPFAM" id="SSF54427">
    <property type="entry name" value="NTF2-like"/>
    <property type="match status" value="1"/>
</dbReference>
<accession>A0ABV3QMX5</accession>
<dbReference type="RefSeq" id="WP_367844263.1">
    <property type="nucleotide sequence ID" value="NZ_JBFOHL010000005.1"/>
</dbReference>
<dbReference type="InterPro" id="IPR032710">
    <property type="entry name" value="NTF2-like_dom_sf"/>
</dbReference>
<sequence length="138" mass="16043">MNREPDLRTDPALLPVLDELRRREPIFHRPEFGMTRADHLAMTAEDFREVGASGNRYSREYVLDALDDRRRNPQPDPWETGDFYCRRLADAVYLLTYTLRQGARVTRRATIWRRDADGWKIVFHQGTMVADAPPAASP</sequence>
<organism evidence="2 3">
    <name type="scientific">Rhodanobacter geophilus</name>
    <dbReference type="NCBI Taxonomy" id="3162488"/>
    <lineage>
        <taxon>Bacteria</taxon>
        <taxon>Pseudomonadati</taxon>
        <taxon>Pseudomonadota</taxon>
        <taxon>Gammaproteobacteria</taxon>
        <taxon>Lysobacterales</taxon>
        <taxon>Rhodanobacteraceae</taxon>
        <taxon>Rhodanobacter</taxon>
    </lineage>
</organism>
<evidence type="ECO:0000313" key="2">
    <source>
        <dbReference type="EMBL" id="MEW9623955.1"/>
    </source>
</evidence>
<keyword evidence="3" id="KW-1185">Reference proteome</keyword>
<dbReference type="InterPro" id="IPR027843">
    <property type="entry name" value="DUF4440"/>
</dbReference>
<feature type="domain" description="DUF4440" evidence="1">
    <location>
        <begin position="41"/>
        <end position="121"/>
    </location>
</feature>
<reference evidence="2 3" key="1">
    <citation type="submission" date="2024-06" db="EMBL/GenBank/DDBJ databases">
        <authorList>
            <person name="Woo H."/>
        </authorList>
    </citation>
    <scope>NUCLEOTIDE SEQUENCE [LARGE SCALE GENOMIC DNA]</scope>
    <source>
        <strain evidence="2 3">S2-g</strain>
    </source>
</reference>
<dbReference type="Gene3D" id="3.10.450.50">
    <property type="match status" value="1"/>
</dbReference>
<proteinExistence type="predicted"/>
<comment type="caution">
    <text evidence="2">The sequence shown here is derived from an EMBL/GenBank/DDBJ whole genome shotgun (WGS) entry which is preliminary data.</text>
</comment>
<dbReference type="Proteomes" id="UP001556170">
    <property type="component" value="Unassembled WGS sequence"/>
</dbReference>
<name>A0ABV3QMX5_9GAMM</name>
<gene>
    <name evidence="2" type="ORF">ABQJ56_06905</name>
</gene>
<dbReference type="Pfam" id="PF14534">
    <property type="entry name" value="DUF4440"/>
    <property type="match status" value="1"/>
</dbReference>